<dbReference type="eggNOG" id="ENOG5031G66">
    <property type="taxonomic scope" value="Bacteria"/>
</dbReference>
<proteinExistence type="predicted"/>
<feature type="chain" id="PRO_5003148366" evidence="1">
    <location>
        <begin position="27"/>
        <end position="152"/>
    </location>
</feature>
<accession>E1JZS9</accession>
<gene>
    <name evidence="2" type="ORF">DesfrDRAFT_3129</name>
</gene>
<dbReference type="RefSeq" id="WP_005995444.1">
    <property type="nucleotide sequence ID" value="NZ_AECZ01000025.1"/>
</dbReference>
<dbReference type="OrthoDB" id="5456951at2"/>
<dbReference type="Proteomes" id="UP000006250">
    <property type="component" value="Unassembled WGS sequence"/>
</dbReference>
<evidence type="ECO:0000313" key="3">
    <source>
        <dbReference type="Proteomes" id="UP000006250"/>
    </source>
</evidence>
<evidence type="ECO:0000313" key="2">
    <source>
        <dbReference type="EMBL" id="EFL50109.1"/>
    </source>
</evidence>
<keyword evidence="1" id="KW-0732">Signal</keyword>
<dbReference type="EMBL" id="AECZ01000025">
    <property type="protein sequence ID" value="EFL50109.1"/>
    <property type="molecule type" value="Genomic_DNA"/>
</dbReference>
<organism evidence="2 3">
    <name type="scientific">Solidesulfovibrio fructosivorans JJ]</name>
    <dbReference type="NCBI Taxonomy" id="596151"/>
    <lineage>
        <taxon>Bacteria</taxon>
        <taxon>Pseudomonadati</taxon>
        <taxon>Thermodesulfobacteriota</taxon>
        <taxon>Desulfovibrionia</taxon>
        <taxon>Desulfovibrionales</taxon>
        <taxon>Desulfovibrionaceae</taxon>
        <taxon>Solidesulfovibrio</taxon>
    </lineage>
</organism>
<evidence type="ECO:0000256" key="1">
    <source>
        <dbReference type="SAM" id="SignalP"/>
    </source>
</evidence>
<keyword evidence="3" id="KW-1185">Reference proteome</keyword>
<reference evidence="2 3" key="1">
    <citation type="submission" date="2010-08" db="EMBL/GenBank/DDBJ databases">
        <title>The draft genome of Desulfovibrio fructosovorans JJ.</title>
        <authorList>
            <consortium name="US DOE Joint Genome Institute (JGI-PGF)"/>
            <person name="Lucas S."/>
            <person name="Copeland A."/>
            <person name="Lapidus A."/>
            <person name="Cheng J.-F."/>
            <person name="Bruce D."/>
            <person name="Goodwin L."/>
            <person name="Pitluck S."/>
            <person name="Land M.L."/>
            <person name="Hauser L."/>
            <person name="Chang Y.-J."/>
            <person name="Jeffries C."/>
            <person name="Wall J.D."/>
            <person name="Stahl D.A."/>
            <person name="Arkin A.P."/>
            <person name="Dehal P."/>
            <person name="Stolyar S.M."/>
            <person name="Hazen T.C."/>
            <person name="Woyke T.J."/>
        </authorList>
    </citation>
    <scope>NUCLEOTIDE SEQUENCE [LARGE SCALE GENOMIC DNA]</scope>
    <source>
        <strain evidence="2 3">JJ</strain>
    </source>
</reference>
<feature type="signal peptide" evidence="1">
    <location>
        <begin position="1"/>
        <end position="26"/>
    </location>
</feature>
<dbReference type="AlphaFoldDB" id="E1JZS9"/>
<dbReference type="STRING" id="596151.DesfrDRAFT_3129"/>
<name>E1JZS9_SOLFR</name>
<sequence precursor="true">MRTQLSSSCALCCLAMLLAAAPPVLGASKHFRASYEHFNEYATKAADLYFKASKAGEKNILSHLTAVSAIYAEKAYVILNLADVLEHMAAKRDRAYVTARLDDVRKVILAGIPQDIKLLADLVENQENEQVRSLGTQVVNEMRVFERNTENQ</sequence>
<comment type="caution">
    <text evidence="2">The sequence shown here is derived from an EMBL/GenBank/DDBJ whole genome shotgun (WGS) entry which is preliminary data.</text>
</comment>
<protein>
    <submittedName>
        <fullName evidence="2">Uncharacterized protein</fullName>
    </submittedName>
</protein>